<sequence>MPLMNQKQRAKTALIEVLIPLLKSLIFVKKVASTFFIFVIFKPLAFISKSLFYKPLVKLYGYYILLLKRAREINLRNNSKFFLIKKFLAPIIIIVIALATISFNLINQQNFGNRTDKMYKAVASNLAQNEFDTAAPEELIMESAGTEATCTTTLAQYIASDAIAPEKKITTNTVPVNDDRTASCLTQSGEAIIKPGAIAAADGQTERNGTIEYAVKTGDSVSTIAREFGISVNTILWANDLTAYSFIRQGDKLTILPISGVLHKVASGESLQKIADKYNVSKDKIVLANGLESDSRLTIGQMIIVPDGKKIASVATARPRSGSSYLPTIVKDLIKPGAAKPTGNKMQWPTVGYRITQYYSWRHTGLDIANKIGTPLYAADSGVVEKAGWNSGGYGYMVLINHGNGIKTRYAHASKLYVKVGDKVSRGEAIAAMGSTGRSTGPHIHFEVIVNGHLMNPLNYIK</sequence>
<dbReference type="Pfam" id="PF01476">
    <property type="entry name" value="LysM"/>
    <property type="match status" value="2"/>
</dbReference>
<name>A0A2G9ZMS8_9BACT</name>
<gene>
    <name evidence="3" type="ORF">COX21_02630</name>
</gene>
<feature type="transmembrane region" description="Helical" evidence="1">
    <location>
        <begin position="47"/>
        <end position="66"/>
    </location>
</feature>
<proteinExistence type="predicted"/>
<evidence type="ECO:0000313" key="4">
    <source>
        <dbReference type="Proteomes" id="UP000231408"/>
    </source>
</evidence>
<evidence type="ECO:0000313" key="3">
    <source>
        <dbReference type="EMBL" id="PIP34485.1"/>
    </source>
</evidence>
<organism evidence="3 4">
    <name type="scientific">Candidatus Falkowbacteria bacterium CG23_combo_of_CG06-09_8_20_14_all_41_10</name>
    <dbReference type="NCBI Taxonomy" id="1974571"/>
    <lineage>
        <taxon>Bacteria</taxon>
        <taxon>Candidatus Falkowiibacteriota</taxon>
    </lineage>
</organism>
<dbReference type="InterPro" id="IPR018392">
    <property type="entry name" value="LysM"/>
</dbReference>
<keyword evidence="1" id="KW-1133">Transmembrane helix</keyword>
<dbReference type="Gene3D" id="2.70.70.10">
    <property type="entry name" value="Glucose Permease (Domain IIA)"/>
    <property type="match status" value="1"/>
</dbReference>
<dbReference type="PANTHER" id="PTHR21666">
    <property type="entry name" value="PEPTIDASE-RELATED"/>
    <property type="match status" value="1"/>
</dbReference>
<dbReference type="SUPFAM" id="SSF51261">
    <property type="entry name" value="Duplicated hybrid motif"/>
    <property type="match status" value="1"/>
</dbReference>
<feature type="domain" description="LysM" evidence="2">
    <location>
        <begin position="261"/>
        <end position="305"/>
    </location>
</feature>
<evidence type="ECO:0000256" key="1">
    <source>
        <dbReference type="SAM" id="Phobius"/>
    </source>
</evidence>
<dbReference type="Proteomes" id="UP000231408">
    <property type="component" value="Unassembled WGS sequence"/>
</dbReference>
<dbReference type="Pfam" id="PF01551">
    <property type="entry name" value="Peptidase_M23"/>
    <property type="match status" value="1"/>
</dbReference>
<reference evidence="3 4" key="1">
    <citation type="submission" date="2017-09" db="EMBL/GenBank/DDBJ databases">
        <title>Depth-based differentiation of microbial function through sediment-hosted aquifers and enrichment of novel symbionts in the deep terrestrial subsurface.</title>
        <authorList>
            <person name="Probst A.J."/>
            <person name="Ladd B."/>
            <person name="Jarett J.K."/>
            <person name="Geller-Mcgrath D.E."/>
            <person name="Sieber C.M."/>
            <person name="Emerson J.B."/>
            <person name="Anantharaman K."/>
            <person name="Thomas B.C."/>
            <person name="Malmstrom R."/>
            <person name="Stieglmeier M."/>
            <person name="Klingl A."/>
            <person name="Woyke T."/>
            <person name="Ryan C.M."/>
            <person name="Banfield J.F."/>
        </authorList>
    </citation>
    <scope>NUCLEOTIDE SEQUENCE [LARGE SCALE GENOMIC DNA]</scope>
    <source>
        <strain evidence="3">CG23_combo_of_CG06-09_8_20_14_all_41_10</strain>
    </source>
</reference>
<feature type="transmembrane region" description="Helical" evidence="1">
    <location>
        <begin position="21"/>
        <end position="41"/>
    </location>
</feature>
<dbReference type="PANTHER" id="PTHR21666:SF270">
    <property type="entry name" value="MUREIN HYDROLASE ACTIVATOR ENVC"/>
    <property type="match status" value="1"/>
</dbReference>
<dbReference type="GO" id="GO:0004222">
    <property type="term" value="F:metalloendopeptidase activity"/>
    <property type="evidence" value="ECO:0007669"/>
    <property type="project" value="TreeGrafter"/>
</dbReference>
<dbReference type="Gene3D" id="3.10.350.10">
    <property type="entry name" value="LysM domain"/>
    <property type="match status" value="2"/>
</dbReference>
<dbReference type="AlphaFoldDB" id="A0A2G9ZMS8"/>
<feature type="transmembrane region" description="Helical" evidence="1">
    <location>
        <begin position="87"/>
        <end position="106"/>
    </location>
</feature>
<dbReference type="InterPro" id="IPR036779">
    <property type="entry name" value="LysM_dom_sf"/>
</dbReference>
<dbReference type="CDD" id="cd12797">
    <property type="entry name" value="M23_peptidase"/>
    <property type="match status" value="1"/>
</dbReference>
<protein>
    <recommendedName>
        <fullName evidence="2">LysM domain-containing protein</fullName>
    </recommendedName>
</protein>
<feature type="domain" description="LysM" evidence="2">
    <location>
        <begin position="211"/>
        <end position="255"/>
    </location>
</feature>
<accession>A0A2G9ZMS8</accession>
<dbReference type="InterPro" id="IPR050570">
    <property type="entry name" value="Cell_wall_metabolism_enzyme"/>
</dbReference>
<dbReference type="InterPro" id="IPR016047">
    <property type="entry name" value="M23ase_b-sheet_dom"/>
</dbReference>
<keyword evidence="1" id="KW-0472">Membrane</keyword>
<dbReference type="InterPro" id="IPR011055">
    <property type="entry name" value="Dup_hybrid_motif"/>
</dbReference>
<evidence type="ECO:0000259" key="2">
    <source>
        <dbReference type="PROSITE" id="PS51782"/>
    </source>
</evidence>
<keyword evidence="1" id="KW-0812">Transmembrane</keyword>
<dbReference type="SUPFAM" id="SSF54106">
    <property type="entry name" value="LysM domain"/>
    <property type="match status" value="2"/>
</dbReference>
<comment type="caution">
    <text evidence="3">The sequence shown here is derived from an EMBL/GenBank/DDBJ whole genome shotgun (WGS) entry which is preliminary data.</text>
</comment>
<dbReference type="EMBL" id="PCSE01000077">
    <property type="protein sequence ID" value="PIP34485.1"/>
    <property type="molecule type" value="Genomic_DNA"/>
</dbReference>
<dbReference type="PROSITE" id="PS51782">
    <property type="entry name" value="LYSM"/>
    <property type="match status" value="2"/>
</dbReference>
<dbReference type="CDD" id="cd00118">
    <property type="entry name" value="LysM"/>
    <property type="match status" value="2"/>
</dbReference>
<dbReference type="SMART" id="SM00257">
    <property type="entry name" value="LysM"/>
    <property type="match status" value="2"/>
</dbReference>